<evidence type="ECO:0000313" key="2">
    <source>
        <dbReference type="EMBL" id="KKS44352.1"/>
    </source>
</evidence>
<dbReference type="EMBL" id="LCDB01000009">
    <property type="protein sequence ID" value="KKS44352.1"/>
    <property type="molecule type" value="Genomic_DNA"/>
</dbReference>
<keyword evidence="1" id="KW-0732">Signal</keyword>
<dbReference type="AlphaFoldDB" id="A0A0G0Z6L8"/>
<evidence type="ECO:0000313" key="3">
    <source>
        <dbReference type="Proteomes" id="UP000033986"/>
    </source>
</evidence>
<evidence type="ECO:0000256" key="1">
    <source>
        <dbReference type="SAM" id="SignalP"/>
    </source>
</evidence>
<feature type="chain" id="PRO_5002535720" evidence="1">
    <location>
        <begin position="21"/>
        <end position="174"/>
    </location>
</feature>
<organism evidence="2 3">
    <name type="scientific">Candidatus Azambacteria bacterium GW2011_GWB1_42_17</name>
    <dbReference type="NCBI Taxonomy" id="1618615"/>
    <lineage>
        <taxon>Bacteria</taxon>
        <taxon>Candidatus Azamiibacteriota</taxon>
    </lineage>
</organism>
<feature type="signal peptide" evidence="1">
    <location>
        <begin position="1"/>
        <end position="20"/>
    </location>
</feature>
<reference evidence="2 3" key="1">
    <citation type="journal article" date="2015" name="Nature">
        <title>rRNA introns, odd ribosomes, and small enigmatic genomes across a large radiation of phyla.</title>
        <authorList>
            <person name="Brown C.T."/>
            <person name="Hug L.A."/>
            <person name="Thomas B.C."/>
            <person name="Sharon I."/>
            <person name="Castelle C.J."/>
            <person name="Singh A."/>
            <person name="Wilkins M.J."/>
            <person name="Williams K.H."/>
            <person name="Banfield J.F."/>
        </authorList>
    </citation>
    <scope>NUCLEOTIDE SEQUENCE [LARGE SCALE GENOMIC DNA]</scope>
</reference>
<dbReference type="Proteomes" id="UP000033986">
    <property type="component" value="Unassembled WGS sequence"/>
</dbReference>
<proteinExistence type="predicted"/>
<name>A0A0G0Z6L8_9BACT</name>
<accession>A0A0G0Z6L8</accession>
<sequence>MERLGKIALVILLLTLMAHGAESDLPDPTRNKSLEQETVEKYFNAFLKRDFNLAVSYTHGVDKPEIRARRIANYKKFFKEDEEALVKMYEKDYKGEYLSSAYESETLITFRRGENRDGNPVILAMYTERHLVKVAGNEKPWQLFWHVEYFVTLKGGKIVEVKLDKTELLMILKK</sequence>
<comment type="caution">
    <text evidence="2">The sequence shown here is derived from an EMBL/GenBank/DDBJ whole genome shotgun (WGS) entry which is preliminary data.</text>
</comment>
<protein>
    <submittedName>
        <fullName evidence="2">Uncharacterized protein</fullName>
    </submittedName>
</protein>
<gene>
    <name evidence="2" type="ORF">UV07_C0009G0011</name>
</gene>